<dbReference type="AlphaFoldDB" id="A0A5D8Z1D0"/>
<dbReference type="RefSeq" id="WP_205123607.1">
    <property type="nucleotide sequence ID" value="NZ_VTRV01000122.1"/>
</dbReference>
<keyword evidence="3" id="KW-1185">Reference proteome</keyword>
<evidence type="ECO:0000313" key="2">
    <source>
        <dbReference type="EMBL" id="TZF87892.1"/>
    </source>
</evidence>
<keyword evidence="1" id="KW-0812">Transmembrane</keyword>
<feature type="non-terminal residue" evidence="2">
    <location>
        <position position="77"/>
    </location>
</feature>
<protein>
    <submittedName>
        <fullName evidence="2">Uncharacterized protein</fullName>
    </submittedName>
</protein>
<keyword evidence="1" id="KW-0472">Membrane</keyword>
<gene>
    <name evidence="2" type="ORF">FW784_10550</name>
</gene>
<evidence type="ECO:0000313" key="3">
    <source>
        <dbReference type="Proteomes" id="UP000323164"/>
    </source>
</evidence>
<reference evidence="2 3" key="1">
    <citation type="submission" date="2019-08" db="EMBL/GenBank/DDBJ databases">
        <title>Draft genome sequence of Lysobacter sp. UKS-15.</title>
        <authorList>
            <person name="Im W.-T."/>
        </authorList>
    </citation>
    <scope>NUCLEOTIDE SEQUENCE [LARGE SCALE GENOMIC DNA]</scope>
    <source>
        <strain evidence="2 3">UKS-15</strain>
    </source>
</reference>
<organism evidence="2 3">
    <name type="scientific">Cognatilysobacter lacus</name>
    <dbReference type="NCBI Taxonomy" id="1643323"/>
    <lineage>
        <taxon>Bacteria</taxon>
        <taxon>Pseudomonadati</taxon>
        <taxon>Pseudomonadota</taxon>
        <taxon>Gammaproteobacteria</taxon>
        <taxon>Lysobacterales</taxon>
        <taxon>Lysobacteraceae</taxon>
        <taxon>Cognatilysobacter</taxon>
    </lineage>
</organism>
<proteinExistence type="predicted"/>
<comment type="caution">
    <text evidence="2">The sequence shown here is derived from an EMBL/GenBank/DDBJ whole genome shotgun (WGS) entry which is preliminary data.</text>
</comment>
<accession>A0A5D8Z1D0</accession>
<sequence length="77" mass="7884">MTAANGVAARARTLGELLRAPLVFTVAAGLTVAAAARLSPHAIAMGVIGLVLGGWCGLWLARPRAGRADLRWLLPGV</sequence>
<evidence type="ECO:0000256" key="1">
    <source>
        <dbReference type="SAM" id="Phobius"/>
    </source>
</evidence>
<keyword evidence="1" id="KW-1133">Transmembrane helix</keyword>
<name>A0A5D8Z1D0_9GAMM</name>
<dbReference type="EMBL" id="VTRV01000122">
    <property type="protein sequence ID" value="TZF87892.1"/>
    <property type="molecule type" value="Genomic_DNA"/>
</dbReference>
<feature type="transmembrane region" description="Helical" evidence="1">
    <location>
        <begin position="17"/>
        <end position="36"/>
    </location>
</feature>
<dbReference type="Proteomes" id="UP000323164">
    <property type="component" value="Unassembled WGS sequence"/>
</dbReference>
<feature type="transmembrane region" description="Helical" evidence="1">
    <location>
        <begin position="42"/>
        <end position="61"/>
    </location>
</feature>